<gene>
    <name evidence="2" type="ORF">BLNAU_20103</name>
</gene>
<organism evidence="2 3">
    <name type="scientific">Blattamonas nauphoetae</name>
    <dbReference type="NCBI Taxonomy" id="2049346"/>
    <lineage>
        <taxon>Eukaryota</taxon>
        <taxon>Metamonada</taxon>
        <taxon>Preaxostyla</taxon>
        <taxon>Oxymonadida</taxon>
        <taxon>Blattamonas</taxon>
    </lineage>
</organism>
<keyword evidence="1" id="KW-0812">Transmembrane</keyword>
<reference evidence="2 3" key="1">
    <citation type="journal article" date="2022" name="bioRxiv">
        <title>Genomics of Preaxostyla Flagellates Illuminates Evolutionary Transitions and the Path Towards Mitochondrial Loss.</title>
        <authorList>
            <person name="Novak L.V.F."/>
            <person name="Treitli S.C."/>
            <person name="Pyrih J."/>
            <person name="Halakuc P."/>
            <person name="Pipaliya S.V."/>
            <person name="Vacek V."/>
            <person name="Brzon O."/>
            <person name="Soukal P."/>
            <person name="Eme L."/>
            <person name="Dacks J.B."/>
            <person name="Karnkowska A."/>
            <person name="Elias M."/>
            <person name="Hampl V."/>
        </authorList>
    </citation>
    <scope>NUCLEOTIDE SEQUENCE [LARGE SCALE GENOMIC DNA]</scope>
    <source>
        <strain evidence="2">NAU3</strain>
        <tissue evidence="2">Gut</tissue>
    </source>
</reference>
<evidence type="ECO:0000256" key="1">
    <source>
        <dbReference type="SAM" id="Phobius"/>
    </source>
</evidence>
<dbReference type="InterPro" id="IPR011009">
    <property type="entry name" value="Kinase-like_dom_sf"/>
</dbReference>
<feature type="transmembrane region" description="Helical" evidence="1">
    <location>
        <begin position="466"/>
        <end position="489"/>
    </location>
</feature>
<sequence>MVSLIPNSIDTFISIQLSGHGFIGTYAVTLSSGFSFIISAQSDTSAVSEEIALGWPDSLAFNTLHHPINRVHKPRYDPLSLFVDGRIGERSRFCGESSRPCLSVEVGWEIVSQLGVRTPTIGIVHSATLGSRIRISNGMVALLSNFGNVEPKLRIPSSACESVESGMIVVSSSTLEIRDVDIVIDSLSPLFVLLSARNSSLALKEGSFIGPKSTPSSNDELSEELCSWTSGIVQLDDCNTSISDTKLNHLSFGAINMNGSLEVVTSSFHANSPTLSSFPSLSRNIHCSNGGDIEIGSLSGGDGTPTSPSPWISQNDCSLEGLESIYSTPLFVPTLNTNESKTKFAKKTETFEVEIVGTILIPCGLFLEVFEKTTDEKKENHVQFELNLDTAQSFTEKTIKLAISQGSLKKLDSSLEWRGRLLFGSRSTPTSDSTPEAGALRTSESFKIQSSISERRAESVKANMKWWLPLVISLCVVVLFLMIVVFGCWRRRGQAEKKKTSQPDAEPQEMDFEKVEDCDGSLNNTLHVSSARELNGNTRFELEQEKQGSGECKDGTEGMIPEKDRVEALCVKEGKFETVVVNKTHTLYERLHVEKVGIDRRRVASMIVRGLTELSRRGQNATGLRLSSHWVLFSESGEVCLRVKGEKEGLSEFVEKGKSEVRWRSPEQKNGEEVSGDVDAEQVTVFRLGLVLFEIETGQIPFGETDEVNASRALHCGTIPKMDGIGDEMEKLIVWCLSVTAGSRPSLRTIGSVLGSIGKMEGVGNAPSIVS</sequence>
<keyword evidence="1" id="KW-1133">Transmembrane helix</keyword>
<keyword evidence="1" id="KW-0472">Membrane</keyword>
<keyword evidence="3" id="KW-1185">Reference proteome</keyword>
<dbReference type="EMBL" id="JARBJD010000277">
    <property type="protein sequence ID" value="KAK2944985.1"/>
    <property type="molecule type" value="Genomic_DNA"/>
</dbReference>
<accession>A0ABQ9WZU4</accession>
<name>A0ABQ9WZU4_9EUKA</name>
<evidence type="ECO:0008006" key="4">
    <source>
        <dbReference type="Google" id="ProtNLM"/>
    </source>
</evidence>
<protein>
    <recommendedName>
        <fullName evidence="4">Protein kinase domain-containing protein</fullName>
    </recommendedName>
</protein>
<comment type="caution">
    <text evidence="2">The sequence shown here is derived from an EMBL/GenBank/DDBJ whole genome shotgun (WGS) entry which is preliminary data.</text>
</comment>
<dbReference type="Proteomes" id="UP001281761">
    <property type="component" value="Unassembled WGS sequence"/>
</dbReference>
<evidence type="ECO:0000313" key="2">
    <source>
        <dbReference type="EMBL" id="KAK2944985.1"/>
    </source>
</evidence>
<proteinExistence type="predicted"/>
<evidence type="ECO:0000313" key="3">
    <source>
        <dbReference type="Proteomes" id="UP001281761"/>
    </source>
</evidence>
<dbReference type="SUPFAM" id="SSF56112">
    <property type="entry name" value="Protein kinase-like (PK-like)"/>
    <property type="match status" value="1"/>
</dbReference>
<dbReference type="Gene3D" id="1.10.510.10">
    <property type="entry name" value="Transferase(Phosphotransferase) domain 1"/>
    <property type="match status" value="1"/>
</dbReference>